<dbReference type="Pfam" id="PF13568">
    <property type="entry name" value="OMP_b-brl_2"/>
    <property type="match status" value="1"/>
</dbReference>
<feature type="domain" description="Outer membrane protein beta-barrel" evidence="2">
    <location>
        <begin position="20"/>
        <end position="179"/>
    </location>
</feature>
<proteinExistence type="predicted"/>
<reference evidence="4" key="1">
    <citation type="journal article" date="2019" name="Int. J. Syst. Evol. Microbiol.">
        <title>The Global Catalogue of Microorganisms (GCM) 10K type strain sequencing project: providing services to taxonomists for standard genome sequencing and annotation.</title>
        <authorList>
            <consortium name="The Broad Institute Genomics Platform"/>
            <consortium name="The Broad Institute Genome Sequencing Center for Infectious Disease"/>
            <person name="Wu L."/>
            <person name="Ma J."/>
        </authorList>
    </citation>
    <scope>NUCLEOTIDE SEQUENCE [LARGE SCALE GENOMIC DNA]</scope>
    <source>
        <strain evidence="4">KCTC 52274</strain>
    </source>
</reference>
<keyword evidence="1" id="KW-0732">Signal</keyword>
<dbReference type="SUPFAM" id="SSF56925">
    <property type="entry name" value="OMPA-like"/>
    <property type="match status" value="1"/>
</dbReference>
<dbReference type="InterPro" id="IPR025665">
    <property type="entry name" value="Beta-barrel_OMP_2"/>
</dbReference>
<feature type="signal peptide" evidence="1">
    <location>
        <begin position="1"/>
        <end position="20"/>
    </location>
</feature>
<dbReference type="EMBL" id="JBHULE010000008">
    <property type="protein sequence ID" value="MFD2562170.1"/>
    <property type="molecule type" value="Genomic_DNA"/>
</dbReference>
<dbReference type="RefSeq" id="WP_378290530.1">
    <property type="nucleotide sequence ID" value="NZ_JBHULE010000008.1"/>
</dbReference>
<sequence length="203" mass="22301">MIKKLLFVVLFGAVTVSATAQEEKIRFGAKAGLNLSSITGDFTDELSMRTSFHVGALVEIPLSDKFALQPELMYSAQGAKYEFSEPGFTDESTIKLDYLNIPVMAKFYPVEGFSIQAGPQLGVLLSAKDKGEDSIGGEYDDDIKEFISSIDLGLNFGVGYQLEAGIFFEGRYNLGLTDINDENTSDDFSQRNSTIQFSVGYKF</sequence>
<keyword evidence="4" id="KW-1185">Reference proteome</keyword>
<evidence type="ECO:0000256" key="1">
    <source>
        <dbReference type="SAM" id="SignalP"/>
    </source>
</evidence>
<gene>
    <name evidence="3" type="ORF">ACFSR1_05775</name>
</gene>
<feature type="chain" id="PRO_5046204913" evidence="1">
    <location>
        <begin position="21"/>
        <end position="203"/>
    </location>
</feature>
<dbReference type="InterPro" id="IPR011250">
    <property type="entry name" value="OMP/PagP_B-barrel"/>
</dbReference>
<dbReference type="Gene3D" id="2.40.160.20">
    <property type="match status" value="1"/>
</dbReference>
<protein>
    <submittedName>
        <fullName evidence="3">Porin family protein</fullName>
    </submittedName>
</protein>
<organism evidence="3 4">
    <name type="scientific">Aquimarina rubra</name>
    <dbReference type="NCBI Taxonomy" id="1920033"/>
    <lineage>
        <taxon>Bacteria</taxon>
        <taxon>Pseudomonadati</taxon>
        <taxon>Bacteroidota</taxon>
        <taxon>Flavobacteriia</taxon>
        <taxon>Flavobacteriales</taxon>
        <taxon>Flavobacteriaceae</taxon>
        <taxon>Aquimarina</taxon>
    </lineage>
</organism>
<name>A0ABW5LB90_9FLAO</name>
<evidence type="ECO:0000259" key="2">
    <source>
        <dbReference type="Pfam" id="PF13568"/>
    </source>
</evidence>
<accession>A0ABW5LB90</accession>
<comment type="caution">
    <text evidence="3">The sequence shown here is derived from an EMBL/GenBank/DDBJ whole genome shotgun (WGS) entry which is preliminary data.</text>
</comment>
<evidence type="ECO:0000313" key="3">
    <source>
        <dbReference type="EMBL" id="MFD2562170.1"/>
    </source>
</evidence>
<dbReference type="Proteomes" id="UP001597319">
    <property type="component" value="Unassembled WGS sequence"/>
</dbReference>
<evidence type="ECO:0000313" key="4">
    <source>
        <dbReference type="Proteomes" id="UP001597319"/>
    </source>
</evidence>